<dbReference type="EMBL" id="LNVH01000005">
    <property type="protein sequence ID" value="ORJ32024.1"/>
    <property type="molecule type" value="Genomic_DNA"/>
</dbReference>
<dbReference type="Proteomes" id="UP000192532">
    <property type="component" value="Unassembled WGS sequence"/>
</dbReference>
<dbReference type="Gene3D" id="3.40.50.1010">
    <property type="entry name" value="5'-nuclease"/>
    <property type="match status" value="1"/>
</dbReference>
<evidence type="ECO:0000256" key="1">
    <source>
        <dbReference type="SAM" id="Coils"/>
    </source>
</evidence>
<dbReference type="AlphaFoldDB" id="A0A1X0WZ85"/>
<feature type="coiled-coil region" evidence="1">
    <location>
        <begin position="233"/>
        <end position="264"/>
    </location>
</feature>
<accession>A0A1X0WZ85</accession>
<dbReference type="InterPro" id="IPR021139">
    <property type="entry name" value="NYN"/>
</dbReference>
<evidence type="ECO:0000313" key="4">
    <source>
        <dbReference type="Proteomes" id="UP000192532"/>
    </source>
</evidence>
<proteinExistence type="predicted"/>
<reference evidence="3 4" key="1">
    <citation type="journal article" date="2016" name="PLoS ONE">
        <title>Comparative Genomics Analysis of Streptococcus tigurinus Strains Identifies Genetic Elements Specifically and Uniquely Present in Highly Virulent Strains.</title>
        <authorList>
            <person name="Diene S.M."/>
            <person name="Francois P."/>
            <person name="Zbinden A."/>
            <person name="Entenza J.M."/>
            <person name="Resch G."/>
        </authorList>
    </citation>
    <scope>NUCLEOTIDE SEQUENCE [LARGE SCALE GENOMIC DNA]</scope>
    <source>
        <strain evidence="3 4">859</strain>
    </source>
</reference>
<gene>
    <name evidence="3" type="ORF">ATE37_10145</name>
</gene>
<dbReference type="Pfam" id="PF01936">
    <property type="entry name" value="NYN"/>
    <property type="match status" value="1"/>
</dbReference>
<sequence length="299" mass="35182">MDLLLIDNSNIFIEVKNIVGQDGRFDYDKFVRNYTNFKNQKKILVGSTPPKSDEFWSTMRSKGFDVYTYDRKLNGEKAVDSKIIAKGVSFIVQQNHSATVNLLSGDFDMFPLIEEALEKNWRVNLWSWKDSLSNEYLDIKEIAIKYLDDVAEDLIYFNRDIDGYYEKEYLKEREIRLAREKQEREFNQTKQDAKNQISGLCYVDKNIYLERIDTLVDFERISEIKKIVSVAQSEDLKLKNEAIEKEAEQRLQKEEQKKLDKEAKKQKIKEFIKENQGRIVTGVVTFAGFIAYTINKIKK</sequence>
<name>A0A1X0WZ85_STROR</name>
<feature type="domain" description="NYN" evidence="2">
    <location>
        <begin position="10"/>
        <end position="129"/>
    </location>
</feature>
<evidence type="ECO:0000259" key="2">
    <source>
        <dbReference type="Pfam" id="PF01936"/>
    </source>
</evidence>
<dbReference type="GO" id="GO:0004540">
    <property type="term" value="F:RNA nuclease activity"/>
    <property type="evidence" value="ECO:0007669"/>
    <property type="project" value="InterPro"/>
</dbReference>
<comment type="caution">
    <text evidence="3">The sequence shown here is derived from an EMBL/GenBank/DDBJ whole genome shotgun (WGS) entry which is preliminary data.</text>
</comment>
<organism evidence="3 4">
    <name type="scientific">Streptococcus oralis subsp. tigurinus</name>
    <dbReference type="NCBI Taxonomy" id="1077464"/>
    <lineage>
        <taxon>Bacteria</taxon>
        <taxon>Bacillati</taxon>
        <taxon>Bacillota</taxon>
        <taxon>Bacilli</taxon>
        <taxon>Lactobacillales</taxon>
        <taxon>Streptococcaceae</taxon>
        <taxon>Streptococcus</taxon>
    </lineage>
</organism>
<protein>
    <recommendedName>
        <fullName evidence="2">NYN domain-containing protein</fullName>
    </recommendedName>
</protein>
<keyword evidence="1" id="KW-0175">Coiled coil</keyword>
<dbReference type="RefSeq" id="WP_084868609.1">
    <property type="nucleotide sequence ID" value="NZ_LNVH01000005.1"/>
</dbReference>
<evidence type="ECO:0000313" key="3">
    <source>
        <dbReference type="EMBL" id="ORJ32024.1"/>
    </source>
</evidence>